<dbReference type="InterPro" id="IPR011050">
    <property type="entry name" value="Pectin_lyase_fold/virulence"/>
</dbReference>
<organism evidence="6 7">
    <name type="scientific">Glomus cerebriforme</name>
    <dbReference type="NCBI Taxonomy" id="658196"/>
    <lineage>
        <taxon>Eukaryota</taxon>
        <taxon>Fungi</taxon>
        <taxon>Fungi incertae sedis</taxon>
        <taxon>Mucoromycota</taxon>
        <taxon>Glomeromycotina</taxon>
        <taxon>Glomeromycetes</taxon>
        <taxon>Glomerales</taxon>
        <taxon>Glomeraceae</taxon>
        <taxon>Glomus</taxon>
    </lineage>
</organism>
<dbReference type="InterPro" id="IPR024119">
    <property type="entry name" value="TF_DEAF-1"/>
</dbReference>
<evidence type="ECO:0000256" key="3">
    <source>
        <dbReference type="ARBA" id="ARBA00022833"/>
    </source>
</evidence>
<dbReference type="Pfam" id="PF01753">
    <property type="entry name" value="zf-MYND"/>
    <property type="match status" value="1"/>
</dbReference>
<dbReference type="GO" id="GO:0000981">
    <property type="term" value="F:DNA-binding transcription factor activity, RNA polymerase II-specific"/>
    <property type="evidence" value="ECO:0007669"/>
    <property type="project" value="TreeGrafter"/>
</dbReference>
<gene>
    <name evidence="6" type="ORF">C1645_356866</name>
</gene>
<dbReference type="OrthoDB" id="2329228at2759"/>
<evidence type="ECO:0000256" key="1">
    <source>
        <dbReference type="ARBA" id="ARBA00022723"/>
    </source>
</evidence>
<sequence length="1283" mass="145763">MESINVTNSFEIYMQELERFQVKHPKAFKTKSAVLPESSFSLLLSKDCRELSTIYFHLAKALIENDITPEENQPQVLDYLKTSIGLDAMCNKEAYSIIAKIYATKNNQMDAYANVLIAVALGEISREDEFFIQQCKRMPFPTPRDIRRHNIAKGVSIDPFLFNDVVLILEHGTYTIMMPIKINIVIIGIGEVTIKNSGFHVFSGSDSKLVLYNIRVECIQGHSLFMTTPTQVFIDNCWFTKCSGACPPICILGCKATLHMNKCVVANSGNHGGILIETDSKAVITNCELHHIGKNAIELRYGSSLYAESNDIHHTKQGILTWSDADKIELIDNFIHNNHGEGVYVNGNREPALSKKINSSQPRHQMIPSSSSYTIPQKTSAILQKNRILKNGTFGVSIENGVNVQMEENEIAYNGVTGCIIKGGVNASIFNNIIHNNKTYGIEIGVNYNGKVVVENNHLYSNRKNMPEFDDKLLNILAKKFKVNMRQLYTPVKMINNKIGNDSDGQNFVDFNVSSNRPGIHIFYEAKPYLYAIGNTYGFNLLKDLDIGAIPETSTTKTTFCNLKVENKNVSVFLGGIGDLRNIVETVHGFTMLFENYTEKCNNINLRFIINDFNPTVLTRDLILLEMINRLPDPKKSSTNLKGLYSKWNKDFVAGVVEILSVWAEKIIDADTYRKLSNSMHSLMESLENNINTNNNIGYNKKLPPWISFKYSSNTASFISQTLRYWKENPPTSAALNWNVNQLENITKKLRDFSPEAERLKYLKKCCNADEDIDKYTFCQLPISIQAQSCDDKYKTMYSSHNEANVTMLTVPTMEYDVYPGSCIFRAFQITTNFSQSGDQPLTLYDHLLTTLLPKFASLRASLHGTLSVRMQVIPILGDVIDILLCHLPSSVRFNAIDCSNLADYISLLNILLVAAPRLKDNSLLTLQLMKLRDPPVKPMKEFVEERLGVSLDVLASLTGITFTNAYYQDYAVYVTWNFNIICKAKDDKKKTDMLMMDVISVANICCTAHADRIKGLSVNTLVRLFQIMITRFPEETMAQLLQSLFASEGFKKYVPNFVMHLVELKTFMTMHLSSSMILKLEEFKDLKVSIARYTMRWKTDKLDKTEIFSLENVKVHSEAEIWLQLINPISDYRKKKGKGRNNNTLNDQEPTRYYFDSISLNATEAPIITISFHLPVPFYDAHKDWVLECNIGSTTILTAAKKLTLSEATQKNLNHYTWVNVSKNEDNSETEEEESYSEDIKVCKRCKRKSSSVCSKCKSVYYCSKDCQKEDWNRHKKEDCVK</sequence>
<dbReference type="PROSITE" id="PS01360">
    <property type="entry name" value="ZF_MYND_1"/>
    <property type="match status" value="1"/>
</dbReference>
<dbReference type="PROSITE" id="PS50865">
    <property type="entry name" value="ZF_MYND_2"/>
    <property type="match status" value="1"/>
</dbReference>
<accession>A0A397TPN0</accession>
<dbReference type="InterPro" id="IPR027974">
    <property type="entry name" value="DUF4470"/>
</dbReference>
<keyword evidence="3" id="KW-0862">Zinc</keyword>
<dbReference type="Gene3D" id="2.160.20.10">
    <property type="entry name" value="Single-stranded right-handed beta-helix, Pectin lyase-like"/>
    <property type="match status" value="1"/>
</dbReference>
<reference evidence="6 7" key="1">
    <citation type="submission" date="2018-06" db="EMBL/GenBank/DDBJ databases">
        <title>Comparative genomics reveals the genomic features of Rhizophagus irregularis, R. cerebriforme, R. diaphanum and Gigaspora rosea, and their symbiotic lifestyle signature.</title>
        <authorList>
            <person name="Morin E."/>
            <person name="San Clemente H."/>
            <person name="Chen E.C.H."/>
            <person name="De La Providencia I."/>
            <person name="Hainaut M."/>
            <person name="Kuo A."/>
            <person name="Kohler A."/>
            <person name="Murat C."/>
            <person name="Tang N."/>
            <person name="Roy S."/>
            <person name="Loubradou J."/>
            <person name="Henrissat B."/>
            <person name="Grigoriev I.V."/>
            <person name="Corradi N."/>
            <person name="Roux C."/>
            <person name="Martin F.M."/>
        </authorList>
    </citation>
    <scope>NUCLEOTIDE SEQUENCE [LARGE SCALE GENOMIC DNA]</scope>
    <source>
        <strain evidence="6 7">DAOM 227022</strain>
    </source>
</reference>
<dbReference type="Pfam" id="PF13229">
    <property type="entry name" value="Beta_helix"/>
    <property type="match status" value="2"/>
</dbReference>
<dbReference type="InterPro" id="IPR039448">
    <property type="entry name" value="Beta_helix"/>
</dbReference>
<dbReference type="SUPFAM" id="SSF51126">
    <property type="entry name" value="Pectin lyase-like"/>
    <property type="match status" value="2"/>
</dbReference>
<dbReference type="SMART" id="SM00710">
    <property type="entry name" value="PbH1"/>
    <property type="match status" value="7"/>
</dbReference>
<dbReference type="Proteomes" id="UP000265703">
    <property type="component" value="Unassembled WGS sequence"/>
</dbReference>
<dbReference type="Pfam" id="PF14737">
    <property type="entry name" value="DUF4470"/>
    <property type="match status" value="1"/>
</dbReference>
<evidence type="ECO:0000256" key="4">
    <source>
        <dbReference type="PROSITE-ProRule" id="PRU00134"/>
    </source>
</evidence>
<dbReference type="Gene3D" id="6.10.140.2220">
    <property type="match status" value="1"/>
</dbReference>
<name>A0A397TPN0_9GLOM</name>
<dbReference type="EMBL" id="QKYT01000004">
    <property type="protein sequence ID" value="RIA99399.1"/>
    <property type="molecule type" value="Genomic_DNA"/>
</dbReference>
<evidence type="ECO:0000256" key="2">
    <source>
        <dbReference type="ARBA" id="ARBA00022771"/>
    </source>
</evidence>
<dbReference type="PANTHER" id="PTHR10237:SF14">
    <property type="entry name" value="MYND-TYPE DOMAIN-CONTAINING PROTEIN"/>
    <property type="match status" value="1"/>
</dbReference>
<evidence type="ECO:0000313" key="6">
    <source>
        <dbReference type="EMBL" id="RIA99399.1"/>
    </source>
</evidence>
<protein>
    <recommendedName>
        <fullName evidence="5">MYND-type domain-containing protein</fullName>
    </recommendedName>
</protein>
<dbReference type="GO" id="GO:0008270">
    <property type="term" value="F:zinc ion binding"/>
    <property type="evidence" value="ECO:0007669"/>
    <property type="project" value="UniProtKB-KW"/>
</dbReference>
<feature type="domain" description="MYND-type" evidence="5">
    <location>
        <begin position="1244"/>
        <end position="1281"/>
    </location>
</feature>
<dbReference type="SUPFAM" id="SSF144232">
    <property type="entry name" value="HIT/MYND zinc finger-like"/>
    <property type="match status" value="1"/>
</dbReference>
<keyword evidence="2 4" id="KW-0863">Zinc-finger</keyword>
<proteinExistence type="predicted"/>
<dbReference type="STRING" id="658196.A0A397TPN0"/>
<dbReference type="PANTHER" id="PTHR10237">
    <property type="entry name" value="DEFORMED EPIDERMAL AUTOREGULATORY FACTOR 1 HOMOLOG SUPPRESSIN"/>
    <property type="match status" value="1"/>
</dbReference>
<keyword evidence="1" id="KW-0479">Metal-binding</keyword>
<dbReference type="InterPro" id="IPR012334">
    <property type="entry name" value="Pectin_lyas_fold"/>
</dbReference>
<evidence type="ECO:0000259" key="5">
    <source>
        <dbReference type="PROSITE" id="PS50865"/>
    </source>
</evidence>
<evidence type="ECO:0000313" key="7">
    <source>
        <dbReference type="Proteomes" id="UP000265703"/>
    </source>
</evidence>
<comment type="caution">
    <text evidence="6">The sequence shown here is derived from an EMBL/GenBank/DDBJ whole genome shotgun (WGS) entry which is preliminary data.</text>
</comment>
<dbReference type="InterPro" id="IPR006626">
    <property type="entry name" value="PbH1"/>
</dbReference>
<keyword evidence="7" id="KW-1185">Reference proteome</keyword>
<dbReference type="InterPro" id="IPR002893">
    <property type="entry name" value="Znf_MYND"/>
</dbReference>
<dbReference type="GO" id="GO:0005634">
    <property type="term" value="C:nucleus"/>
    <property type="evidence" value="ECO:0007669"/>
    <property type="project" value="TreeGrafter"/>
</dbReference>